<reference evidence="1 2" key="1">
    <citation type="submission" date="2019-11" db="EMBL/GenBank/DDBJ databases">
        <title>Acidiferrimicrobium australis gen. nov., sp. nov., an acidophilic and obligately heterotrophic, member of the Actinobacteria that catalyses dissimilatory oxido- reduction of iron isolated from metal-rich acidic water in Chile.</title>
        <authorList>
            <person name="Gonzalez D."/>
            <person name="Huber K."/>
            <person name="Hedrich S."/>
            <person name="Rojas-Villalobos C."/>
            <person name="Quatrini R."/>
            <person name="Dinamarca M.A."/>
            <person name="Schwarz A."/>
            <person name="Canales C."/>
            <person name="Nancucheo I."/>
        </authorList>
    </citation>
    <scope>NUCLEOTIDE SEQUENCE [LARGE SCALE GENOMIC DNA]</scope>
    <source>
        <strain evidence="1 2">USS-CCA1</strain>
    </source>
</reference>
<name>A0ABW9QY96_9ACTN</name>
<evidence type="ECO:0000313" key="2">
    <source>
        <dbReference type="Proteomes" id="UP000437736"/>
    </source>
</evidence>
<sequence>MDDDQAMTAVTVEFGVHSAAEAARRAGSRGHSRTLAVRRWQQTRKVFAVPVAGIDHYPGFCFGADGRPRPVIGEVLATVGDRLAGWALAAWFVRPDPGLGGRRPVDLLDEDPAAVVEAAGRA</sequence>
<feature type="non-terminal residue" evidence="1">
    <location>
        <position position="122"/>
    </location>
</feature>
<protein>
    <submittedName>
        <fullName evidence="1">DUF2384 domain-containing protein</fullName>
    </submittedName>
</protein>
<accession>A0ABW9QY96</accession>
<dbReference type="EMBL" id="WJHE01000967">
    <property type="protein sequence ID" value="MST34363.1"/>
    <property type="molecule type" value="Genomic_DNA"/>
</dbReference>
<proteinExistence type="predicted"/>
<comment type="caution">
    <text evidence="1">The sequence shown here is derived from an EMBL/GenBank/DDBJ whole genome shotgun (WGS) entry which is preliminary data.</text>
</comment>
<dbReference type="Proteomes" id="UP000437736">
    <property type="component" value="Unassembled WGS sequence"/>
</dbReference>
<keyword evidence="2" id="KW-1185">Reference proteome</keyword>
<gene>
    <name evidence="1" type="ORF">GHK86_16755</name>
</gene>
<organism evidence="1 2">
    <name type="scientific">Acidiferrimicrobium australe</name>
    <dbReference type="NCBI Taxonomy" id="2664430"/>
    <lineage>
        <taxon>Bacteria</taxon>
        <taxon>Bacillati</taxon>
        <taxon>Actinomycetota</taxon>
        <taxon>Acidimicrobiia</taxon>
        <taxon>Acidimicrobiales</taxon>
        <taxon>Acidimicrobiaceae</taxon>
        <taxon>Acidiferrimicrobium</taxon>
    </lineage>
</organism>
<evidence type="ECO:0000313" key="1">
    <source>
        <dbReference type="EMBL" id="MST34363.1"/>
    </source>
</evidence>